<organism evidence="4 5">
    <name type="scientific">Monosporascus cannonballus</name>
    <dbReference type="NCBI Taxonomy" id="155416"/>
    <lineage>
        <taxon>Eukaryota</taxon>
        <taxon>Fungi</taxon>
        <taxon>Dikarya</taxon>
        <taxon>Ascomycota</taxon>
        <taxon>Pezizomycotina</taxon>
        <taxon>Sordariomycetes</taxon>
        <taxon>Xylariomycetidae</taxon>
        <taxon>Xylariales</taxon>
        <taxon>Xylariales incertae sedis</taxon>
        <taxon>Monosporascus</taxon>
    </lineage>
</organism>
<dbReference type="CDD" id="cd14688">
    <property type="entry name" value="bZIP_YAP"/>
    <property type="match status" value="1"/>
</dbReference>
<feature type="compositionally biased region" description="Polar residues" evidence="3">
    <location>
        <begin position="158"/>
        <end position="170"/>
    </location>
</feature>
<feature type="region of interest" description="Disordered" evidence="3">
    <location>
        <begin position="141"/>
        <end position="170"/>
    </location>
</feature>
<gene>
    <name evidence="4" type="ORF">DL762_007135</name>
</gene>
<dbReference type="PANTHER" id="PTHR40621">
    <property type="entry name" value="TRANSCRIPTION FACTOR KAPC-RELATED"/>
    <property type="match status" value="1"/>
</dbReference>
<sequence>MSTSSSPQNLDASGTQDKGPLSSLNLSFLKSLNEKKSTRDGNPPKRRGPKPDSKPALTRRQELNRQAQRTHRERKELYIKALEDEVFRLKEIYSNVAQDKEKLAEENRQLKGLLHQTGASPISAGVIDDISSNPSFGYASSNASGTHAPGSSHAYTPPLTSMPTAPSLSTSSQLMVGNQVIHGTASQPLAPLHADYEQAGIDFVLTHGQTWELSKGDLATLLDLSCRLDLEGEITPIMAWGKVLDHPRLAELGPEDFVKLVDELKGKVRCYGFGAVMEEFEVRDALNAVLPAEPEMGVA</sequence>
<comment type="subcellular location">
    <subcellularLocation>
        <location evidence="1">Nucleus</location>
    </subcellularLocation>
</comment>
<keyword evidence="2" id="KW-0539">Nucleus</keyword>
<dbReference type="SUPFAM" id="SSF57959">
    <property type="entry name" value="Leucine zipper domain"/>
    <property type="match status" value="1"/>
</dbReference>
<dbReference type="EMBL" id="QJNS01000252">
    <property type="protein sequence ID" value="RYO81420.1"/>
    <property type="molecule type" value="Genomic_DNA"/>
</dbReference>
<feature type="compositionally biased region" description="Low complexity" evidence="3">
    <location>
        <begin position="21"/>
        <end position="31"/>
    </location>
</feature>
<evidence type="ECO:0000256" key="3">
    <source>
        <dbReference type="SAM" id="MobiDB-lite"/>
    </source>
</evidence>
<feature type="compositionally biased region" description="Polar residues" evidence="3">
    <location>
        <begin position="1"/>
        <end position="16"/>
    </location>
</feature>
<evidence type="ECO:0000313" key="5">
    <source>
        <dbReference type="Proteomes" id="UP000294003"/>
    </source>
</evidence>
<evidence type="ECO:0000256" key="2">
    <source>
        <dbReference type="ARBA" id="ARBA00023242"/>
    </source>
</evidence>
<name>A0ABY0H390_9PEZI</name>
<evidence type="ECO:0008006" key="6">
    <source>
        <dbReference type="Google" id="ProtNLM"/>
    </source>
</evidence>
<feature type="region of interest" description="Disordered" evidence="3">
    <location>
        <begin position="1"/>
        <end position="72"/>
    </location>
</feature>
<evidence type="ECO:0000256" key="1">
    <source>
        <dbReference type="ARBA" id="ARBA00004123"/>
    </source>
</evidence>
<comment type="caution">
    <text evidence="4">The sequence shown here is derived from an EMBL/GenBank/DDBJ whole genome shotgun (WGS) entry which is preliminary data.</text>
</comment>
<proteinExistence type="predicted"/>
<dbReference type="InterPro" id="IPR046347">
    <property type="entry name" value="bZIP_sf"/>
</dbReference>
<accession>A0ABY0H390</accession>
<dbReference type="Gene3D" id="1.20.5.170">
    <property type="match status" value="1"/>
</dbReference>
<dbReference type="Proteomes" id="UP000294003">
    <property type="component" value="Unassembled WGS sequence"/>
</dbReference>
<feature type="compositionally biased region" description="Basic and acidic residues" evidence="3">
    <location>
        <begin position="32"/>
        <end position="63"/>
    </location>
</feature>
<dbReference type="PANTHER" id="PTHR40621:SF6">
    <property type="entry name" value="AP-1-LIKE TRANSCRIPTION FACTOR YAP1-RELATED"/>
    <property type="match status" value="1"/>
</dbReference>
<keyword evidence="5" id="KW-1185">Reference proteome</keyword>
<evidence type="ECO:0000313" key="4">
    <source>
        <dbReference type="EMBL" id="RYO81420.1"/>
    </source>
</evidence>
<reference evidence="4 5" key="1">
    <citation type="submission" date="2018-06" db="EMBL/GenBank/DDBJ databases">
        <title>Complete Genomes of Monosporascus.</title>
        <authorList>
            <person name="Robinson A.J."/>
            <person name="Natvig D.O."/>
        </authorList>
    </citation>
    <scope>NUCLEOTIDE SEQUENCE [LARGE SCALE GENOMIC DNA]</scope>
    <source>
        <strain evidence="4 5">CBS 609.92</strain>
    </source>
</reference>
<dbReference type="Gene3D" id="1.10.238.100">
    <property type="entry name" value="YAP1 redox domain. Chain B"/>
    <property type="match status" value="1"/>
</dbReference>
<protein>
    <recommendedName>
        <fullName evidence="6">BZIP domain-containing protein</fullName>
    </recommendedName>
</protein>
<dbReference type="InterPro" id="IPR050936">
    <property type="entry name" value="AP-1-like"/>
</dbReference>